<dbReference type="SUPFAM" id="SSF160935">
    <property type="entry name" value="VPA0735-like"/>
    <property type="match status" value="1"/>
</dbReference>
<sequence>MNRREMLAMAGALGFAPGLAASAALAADATAARDAYLYALPLIEMATTRARMLKAPGAAINRLDHARTLADHTSRRVTTPNNDTLYSIAFLDLTKGPATLTIPPMGQRYYSAAVMDMFTNNNVVLGTRTISGEGGIFTLVGPGQASTGPNPVRIATPHAWLLLRVLTDGGDDLAAAHKAQDGFLLKGAPAAPVPAYATRDAAPDAYFAAARALLASDPAPPSDLRILRRTAAYLGAGPFDAASAADGVDEARLITQFAKGRQTFTGGWAYPRPSLGDFGQDYLYRAIVALQGLGALPVAEAMYMKAAGDDEAGLFTGDGLYRLSLPAKLPLDGFWSLSMYEATTDGQFFFTDNPLGRYTIGDRTKGLKRNTDGSLDIWIGRTDPGGERSANWLPAPKAGPFAMYLRAYLPRAELLDGRFRLPPVTKV</sequence>
<gene>
    <name evidence="4" type="ORF">DI526_12455</name>
</gene>
<dbReference type="AlphaFoldDB" id="A0A2W5V173"/>
<feature type="signal peptide" evidence="1">
    <location>
        <begin position="1"/>
        <end position="26"/>
    </location>
</feature>
<dbReference type="Proteomes" id="UP000249393">
    <property type="component" value="Unassembled WGS sequence"/>
</dbReference>
<dbReference type="InterPro" id="IPR037050">
    <property type="entry name" value="DUF1254_sf"/>
</dbReference>
<dbReference type="InterPro" id="IPR010621">
    <property type="entry name" value="DUF1214"/>
</dbReference>
<evidence type="ECO:0000313" key="4">
    <source>
        <dbReference type="EMBL" id="PZR33819.1"/>
    </source>
</evidence>
<dbReference type="Pfam" id="PF06863">
    <property type="entry name" value="DUF1254"/>
    <property type="match status" value="1"/>
</dbReference>
<evidence type="ECO:0000259" key="2">
    <source>
        <dbReference type="Pfam" id="PF06742"/>
    </source>
</evidence>
<dbReference type="PANTHER" id="PTHR36509:SF2">
    <property type="entry name" value="BLL3101 PROTEIN"/>
    <property type="match status" value="1"/>
</dbReference>
<dbReference type="RefSeq" id="WP_304278300.1">
    <property type="nucleotide sequence ID" value="NZ_QFQZ01000036.1"/>
</dbReference>
<name>A0A2W5V173_9CAUL</name>
<evidence type="ECO:0000256" key="1">
    <source>
        <dbReference type="SAM" id="SignalP"/>
    </source>
</evidence>
<dbReference type="PROSITE" id="PS51318">
    <property type="entry name" value="TAT"/>
    <property type="match status" value="1"/>
</dbReference>
<protein>
    <submittedName>
        <fullName evidence="4">Phosphatidylserine decarboxylase</fullName>
    </submittedName>
</protein>
<dbReference type="EMBL" id="QFQZ01000036">
    <property type="protein sequence ID" value="PZR33819.1"/>
    <property type="molecule type" value="Genomic_DNA"/>
</dbReference>
<dbReference type="InterPro" id="IPR010679">
    <property type="entry name" value="DUF1254"/>
</dbReference>
<reference evidence="4 5" key="1">
    <citation type="submission" date="2017-08" db="EMBL/GenBank/DDBJ databases">
        <title>Infants hospitalized years apart are colonized by the same room-sourced microbial strains.</title>
        <authorList>
            <person name="Brooks B."/>
            <person name="Olm M.R."/>
            <person name="Firek B.A."/>
            <person name="Baker R."/>
            <person name="Thomas B.C."/>
            <person name="Morowitz M.J."/>
            <person name="Banfield J.F."/>
        </authorList>
    </citation>
    <scope>NUCLEOTIDE SEQUENCE [LARGE SCALE GENOMIC DNA]</scope>
    <source>
        <strain evidence="4">S2_003_000_R2_4</strain>
    </source>
</reference>
<feature type="domain" description="DUF1214" evidence="2">
    <location>
        <begin position="300"/>
        <end position="411"/>
    </location>
</feature>
<comment type="caution">
    <text evidence="4">The sequence shown here is derived from an EMBL/GenBank/DDBJ whole genome shotgun (WGS) entry which is preliminary data.</text>
</comment>
<evidence type="ECO:0000313" key="5">
    <source>
        <dbReference type="Proteomes" id="UP000249393"/>
    </source>
</evidence>
<dbReference type="Pfam" id="PF06742">
    <property type="entry name" value="DUF1214"/>
    <property type="match status" value="1"/>
</dbReference>
<proteinExistence type="predicted"/>
<dbReference type="Gene3D" id="2.60.40.1610">
    <property type="entry name" value="Domain of unknown function DUF1254"/>
    <property type="match status" value="1"/>
</dbReference>
<feature type="chain" id="PRO_5016110977" evidence="1">
    <location>
        <begin position="27"/>
        <end position="427"/>
    </location>
</feature>
<feature type="domain" description="DUF1254" evidence="3">
    <location>
        <begin position="60"/>
        <end position="185"/>
    </location>
</feature>
<dbReference type="InterPro" id="IPR037049">
    <property type="entry name" value="DUF1214_C_sf"/>
</dbReference>
<keyword evidence="1" id="KW-0732">Signal</keyword>
<accession>A0A2W5V173</accession>
<dbReference type="PANTHER" id="PTHR36509">
    <property type="entry name" value="BLL3101 PROTEIN"/>
    <property type="match status" value="1"/>
</dbReference>
<dbReference type="InterPro" id="IPR006311">
    <property type="entry name" value="TAT_signal"/>
</dbReference>
<dbReference type="Gene3D" id="2.60.120.600">
    <property type="entry name" value="Domain of unknown function DUF1214, C-terminal domain"/>
    <property type="match status" value="1"/>
</dbReference>
<evidence type="ECO:0000259" key="3">
    <source>
        <dbReference type="Pfam" id="PF06863"/>
    </source>
</evidence>
<organism evidence="4 5">
    <name type="scientific">Caulobacter segnis</name>
    <dbReference type="NCBI Taxonomy" id="88688"/>
    <lineage>
        <taxon>Bacteria</taxon>
        <taxon>Pseudomonadati</taxon>
        <taxon>Pseudomonadota</taxon>
        <taxon>Alphaproteobacteria</taxon>
        <taxon>Caulobacterales</taxon>
        <taxon>Caulobacteraceae</taxon>
        <taxon>Caulobacter</taxon>
    </lineage>
</organism>